<evidence type="ECO:0000313" key="2">
    <source>
        <dbReference type="EMBL" id="ADW67478.1"/>
    </source>
</evidence>
<accession>E8WXE5</accession>
<sequence length="176" mass="19343">MRMHLGRMAAVCVVLAGLTMSAGAQFNRSDRSSAEVGINTVHAPVPDPLLKGKKAFISYELGDVTAFPSSYSGGPERAYAEFYAQMQAWDRYQLVSDPKDADVVFAVRFVDPPAIPHPQIRIGVSDPHGRVSLWGFVEEVNFAFFKKHRDAAFTETVKELINDVKVLVDPTAPPAH</sequence>
<keyword evidence="3" id="KW-1185">Reference proteome</keyword>
<dbReference type="STRING" id="1198114.AciX9_0406"/>
<evidence type="ECO:0000313" key="3">
    <source>
        <dbReference type="Proteomes" id="UP000000343"/>
    </source>
</evidence>
<organism evidence="3">
    <name type="scientific">Granulicella tundricola (strain ATCC BAA-1859 / DSM 23138 / MP5ACTX9)</name>
    <dbReference type="NCBI Taxonomy" id="1198114"/>
    <lineage>
        <taxon>Bacteria</taxon>
        <taxon>Pseudomonadati</taxon>
        <taxon>Acidobacteriota</taxon>
        <taxon>Terriglobia</taxon>
        <taxon>Terriglobales</taxon>
        <taxon>Acidobacteriaceae</taxon>
        <taxon>Granulicella</taxon>
    </lineage>
</organism>
<dbReference type="KEGG" id="acm:AciX9_0406"/>
<dbReference type="HOGENOM" id="CLU_1568541_0_0_0"/>
<dbReference type="RefSeq" id="WP_013578806.1">
    <property type="nucleotide sequence ID" value="NC_015064.1"/>
</dbReference>
<dbReference type="AlphaFoldDB" id="E8WXE5"/>
<dbReference type="EMBL" id="CP002480">
    <property type="protein sequence ID" value="ADW67478.1"/>
    <property type="molecule type" value="Genomic_DNA"/>
</dbReference>
<feature type="signal peptide" evidence="1">
    <location>
        <begin position="1"/>
        <end position="24"/>
    </location>
</feature>
<name>E8WXE5_GRATM</name>
<protein>
    <submittedName>
        <fullName evidence="2">Uncharacterized protein</fullName>
    </submittedName>
</protein>
<reference evidence="3" key="1">
    <citation type="submission" date="2011-01" db="EMBL/GenBank/DDBJ databases">
        <title>Complete sequence of chromosome of Acidobacterium sp. MP5ACTX9.</title>
        <authorList>
            <consortium name="US DOE Joint Genome Institute"/>
            <person name="Lucas S."/>
            <person name="Copeland A."/>
            <person name="Lapidus A."/>
            <person name="Cheng J.-F."/>
            <person name="Goodwin L."/>
            <person name="Pitluck S."/>
            <person name="Teshima H."/>
            <person name="Detter J.C."/>
            <person name="Han C."/>
            <person name="Tapia R."/>
            <person name="Land M."/>
            <person name="Hauser L."/>
            <person name="Kyrpides N."/>
            <person name="Ivanova N."/>
            <person name="Ovchinnikova G."/>
            <person name="Pagani I."/>
            <person name="Rawat S.R."/>
            <person name="Mannisto M."/>
            <person name="Haggblom M.M."/>
            <person name="Woyke T."/>
        </authorList>
    </citation>
    <scope>NUCLEOTIDE SEQUENCE [LARGE SCALE GENOMIC DNA]</scope>
    <source>
        <strain evidence="3">MP5ACTX9</strain>
    </source>
</reference>
<keyword evidence="1" id="KW-0732">Signal</keyword>
<feature type="chain" id="PRO_5003233466" evidence="1">
    <location>
        <begin position="25"/>
        <end position="176"/>
    </location>
</feature>
<evidence type="ECO:0000256" key="1">
    <source>
        <dbReference type="SAM" id="SignalP"/>
    </source>
</evidence>
<gene>
    <name evidence="2" type="ordered locus">AciX9_0406</name>
</gene>
<dbReference type="Proteomes" id="UP000000343">
    <property type="component" value="Chromosome"/>
</dbReference>
<dbReference type="eggNOG" id="ENOG502ZH6K">
    <property type="taxonomic scope" value="Bacteria"/>
</dbReference>
<proteinExistence type="predicted"/>
<dbReference type="PaxDb" id="1198114-AciX9_0406"/>